<evidence type="ECO:0008006" key="3">
    <source>
        <dbReference type="Google" id="ProtNLM"/>
    </source>
</evidence>
<dbReference type="PROSITE" id="PS51257">
    <property type="entry name" value="PROKAR_LIPOPROTEIN"/>
    <property type="match status" value="1"/>
</dbReference>
<dbReference type="Proteomes" id="UP000714380">
    <property type="component" value="Unassembled WGS sequence"/>
</dbReference>
<dbReference type="EMBL" id="JAEDAH010000039">
    <property type="protein sequence ID" value="MCA6063447.1"/>
    <property type="molecule type" value="Genomic_DNA"/>
</dbReference>
<name>A0ABS7ZP31_9GAMM</name>
<organism evidence="1 2">
    <name type="scientific">Thalassolituus marinus</name>
    <dbReference type="NCBI Taxonomy" id="671053"/>
    <lineage>
        <taxon>Bacteria</taxon>
        <taxon>Pseudomonadati</taxon>
        <taxon>Pseudomonadota</taxon>
        <taxon>Gammaproteobacteria</taxon>
        <taxon>Oceanospirillales</taxon>
        <taxon>Oceanospirillaceae</taxon>
        <taxon>Thalassolituus</taxon>
    </lineage>
</organism>
<proteinExistence type="predicted"/>
<sequence>MKLKLLFLFGMAFLIGGCQLLGSGKQQATIYSAELYSAYSAVPQSLSIVRSDLIFKSGGVATDCNSYYQLSLAGRVDESVSNQQVRGEYLVCDALNILENTTLSAVDSVDVAFGQALRSGLDLRSFPSSVRQLAEETKYSFEELFPAESDVLAETVRLYLEDWNLSVSVVATLDLNASGSADWVIWVVDESLDGNYRSYGTYVIYDPDMNKPYQAELYDK</sequence>
<protein>
    <recommendedName>
        <fullName evidence="3">Lipoprotein</fullName>
    </recommendedName>
</protein>
<evidence type="ECO:0000313" key="2">
    <source>
        <dbReference type="Proteomes" id="UP000714380"/>
    </source>
</evidence>
<gene>
    <name evidence="1" type="ORF">I9W95_07485</name>
</gene>
<comment type="caution">
    <text evidence="1">The sequence shown here is derived from an EMBL/GenBank/DDBJ whole genome shotgun (WGS) entry which is preliminary data.</text>
</comment>
<reference evidence="1 2" key="1">
    <citation type="submission" date="2020-12" db="EMBL/GenBank/DDBJ databases">
        <title>Novel Thalassolituus-related marine hydrocarbonoclastic bacteria mediated algae-derived hydrocarbons mineralization in twilight zone of the northern South China Sea.</title>
        <authorList>
            <person name="Dong C."/>
        </authorList>
    </citation>
    <scope>NUCLEOTIDE SEQUENCE [LARGE SCALE GENOMIC DNA]</scope>
    <source>
        <strain evidence="1 2">IMCC1826</strain>
    </source>
</reference>
<accession>A0ABS7ZP31</accession>
<keyword evidence="2" id="KW-1185">Reference proteome</keyword>
<evidence type="ECO:0000313" key="1">
    <source>
        <dbReference type="EMBL" id="MCA6063447.1"/>
    </source>
</evidence>
<dbReference type="RefSeq" id="WP_225673449.1">
    <property type="nucleotide sequence ID" value="NZ_JAEDAH010000039.1"/>
</dbReference>